<keyword evidence="3 6" id="KW-0812">Transmembrane</keyword>
<dbReference type="OrthoDB" id="9182129at2"/>
<dbReference type="InterPro" id="IPR045584">
    <property type="entry name" value="Pilin-like"/>
</dbReference>
<dbReference type="GO" id="GO:0016020">
    <property type="term" value="C:membrane"/>
    <property type="evidence" value="ECO:0007669"/>
    <property type="project" value="UniProtKB-SubCell"/>
</dbReference>
<evidence type="ECO:0000313" key="8">
    <source>
        <dbReference type="Proteomes" id="UP000321201"/>
    </source>
</evidence>
<dbReference type="AlphaFoldDB" id="A0A5C7EQM4"/>
<evidence type="ECO:0000256" key="5">
    <source>
        <dbReference type="ARBA" id="ARBA00023136"/>
    </source>
</evidence>
<evidence type="ECO:0000256" key="6">
    <source>
        <dbReference type="SAM" id="Phobius"/>
    </source>
</evidence>
<dbReference type="SUPFAM" id="SSF54523">
    <property type="entry name" value="Pili subunits"/>
    <property type="match status" value="1"/>
</dbReference>
<organism evidence="7 8">
    <name type="scientific">Pelomicrobium methylotrophicum</name>
    <dbReference type="NCBI Taxonomy" id="2602750"/>
    <lineage>
        <taxon>Bacteria</taxon>
        <taxon>Pseudomonadati</taxon>
        <taxon>Pseudomonadota</taxon>
        <taxon>Hydrogenophilia</taxon>
        <taxon>Hydrogenophilia incertae sedis</taxon>
        <taxon>Pelomicrobium</taxon>
    </lineage>
</organism>
<dbReference type="InParanoid" id="A0A5C7EQM4"/>
<keyword evidence="2" id="KW-0488">Methylation</keyword>
<gene>
    <name evidence="7" type="ORF">FR698_14890</name>
</gene>
<keyword evidence="4 6" id="KW-1133">Transmembrane helix</keyword>
<proteinExistence type="predicted"/>
<dbReference type="NCBIfam" id="TIGR02532">
    <property type="entry name" value="IV_pilin_GFxxxE"/>
    <property type="match status" value="1"/>
</dbReference>
<evidence type="ECO:0000256" key="4">
    <source>
        <dbReference type="ARBA" id="ARBA00022989"/>
    </source>
</evidence>
<reference evidence="7 8" key="1">
    <citation type="submission" date="2019-08" db="EMBL/GenBank/DDBJ databases">
        <title>Pelomicrobium methylotrophicum gen. nov., sp. nov. a moderately thermophilic, facultatively anaerobic, lithoautotrophic and methylotrophic bacterium isolated from a terrestrial mud volcano.</title>
        <authorList>
            <person name="Slobodkina G.B."/>
            <person name="Merkel A.Y."/>
            <person name="Slobodkin A.I."/>
        </authorList>
    </citation>
    <scope>NUCLEOTIDE SEQUENCE [LARGE SCALE GENOMIC DNA]</scope>
    <source>
        <strain evidence="7 8">SM250</strain>
    </source>
</reference>
<keyword evidence="5 6" id="KW-0472">Membrane</keyword>
<dbReference type="Pfam" id="PF07963">
    <property type="entry name" value="N_methyl"/>
    <property type="match status" value="1"/>
</dbReference>
<dbReference type="Proteomes" id="UP000321201">
    <property type="component" value="Unassembled WGS sequence"/>
</dbReference>
<dbReference type="PANTHER" id="PTHR30093">
    <property type="entry name" value="GENERAL SECRETION PATHWAY PROTEIN G"/>
    <property type="match status" value="1"/>
</dbReference>
<evidence type="ECO:0000256" key="1">
    <source>
        <dbReference type="ARBA" id="ARBA00004167"/>
    </source>
</evidence>
<evidence type="ECO:0000256" key="3">
    <source>
        <dbReference type="ARBA" id="ARBA00022692"/>
    </source>
</evidence>
<feature type="transmembrane region" description="Helical" evidence="6">
    <location>
        <begin position="32"/>
        <end position="54"/>
    </location>
</feature>
<evidence type="ECO:0000256" key="2">
    <source>
        <dbReference type="ARBA" id="ARBA00022481"/>
    </source>
</evidence>
<name>A0A5C7EQM4_9PROT</name>
<comment type="caution">
    <text evidence="7">The sequence shown here is derived from an EMBL/GenBank/DDBJ whole genome shotgun (WGS) entry which is preliminary data.</text>
</comment>
<dbReference type="Gene3D" id="3.30.700.10">
    <property type="entry name" value="Glycoprotein, Type 4 Pilin"/>
    <property type="match status" value="1"/>
</dbReference>
<dbReference type="EMBL" id="VPFL01000028">
    <property type="protein sequence ID" value="TXF10504.1"/>
    <property type="molecule type" value="Genomic_DNA"/>
</dbReference>
<dbReference type="PROSITE" id="PS00409">
    <property type="entry name" value="PROKAR_NTER_METHYL"/>
    <property type="match status" value="1"/>
</dbReference>
<dbReference type="InterPro" id="IPR012902">
    <property type="entry name" value="N_methyl_site"/>
</dbReference>
<protein>
    <submittedName>
        <fullName evidence="7">Prepilin-type N-terminal cleavage/methylation domain-containing protein</fullName>
    </submittedName>
</protein>
<evidence type="ECO:0000313" key="7">
    <source>
        <dbReference type="EMBL" id="TXF10504.1"/>
    </source>
</evidence>
<dbReference type="PANTHER" id="PTHR30093:SF44">
    <property type="entry name" value="TYPE II SECRETION SYSTEM CORE PROTEIN G"/>
    <property type="match status" value="1"/>
</dbReference>
<keyword evidence="8" id="KW-1185">Reference proteome</keyword>
<comment type="subcellular location">
    <subcellularLocation>
        <location evidence="1">Membrane</location>
        <topology evidence="1">Single-pass membrane protein</topology>
    </subcellularLocation>
</comment>
<accession>A0A5C7EQM4</accession>
<sequence length="168" mass="16965">MLLKSCLRHVSENFQKERLVELLKLKQKGFTLIELVVVIVILGILAAVALPRFVNLTSEARAAAVQGMAGGLRSAVAVVQAKYLAAGDPAATTVTMADGTSVAVNAGTGIPTGAAAGIGAAMQSLDGFTVDYTTSTAVTFRPTNGGSATCQAVYNGSTGAVTTTVSGC</sequence>